<feature type="chain" id="PRO_5012804124" evidence="2">
    <location>
        <begin position="26"/>
        <end position="148"/>
    </location>
</feature>
<keyword evidence="1" id="KW-0812">Transmembrane</keyword>
<dbReference type="OrthoDB" id="8456323at2"/>
<feature type="transmembrane region" description="Helical" evidence="1">
    <location>
        <begin position="44"/>
        <end position="64"/>
    </location>
</feature>
<gene>
    <name evidence="3" type="ORF">SAMN06265338_103230</name>
</gene>
<accession>A0A212RB79</accession>
<reference evidence="4" key="1">
    <citation type="submission" date="2017-06" db="EMBL/GenBank/DDBJ databases">
        <authorList>
            <person name="Varghese N."/>
            <person name="Submissions S."/>
        </authorList>
    </citation>
    <scope>NUCLEOTIDE SEQUENCE [LARGE SCALE GENOMIC DNA]</scope>
    <source>
        <strain evidence="4">DSM 137</strain>
    </source>
</reference>
<evidence type="ECO:0000256" key="1">
    <source>
        <dbReference type="SAM" id="Phobius"/>
    </source>
</evidence>
<sequence>MKFSSVFAVSVAIVFALLGLAPAHAADAAPQVVVIPWGDWLKELIVAVGGVAVTLASFLVAKFVPSYLRLFITDGMVTNAVNTALAQVEGAVAGQKLPLPIANAVVAEAVSYIVASEPKVAKWLGDKLKPLVLAKLSALGCAPVSAIG</sequence>
<keyword evidence="1" id="KW-0472">Membrane</keyword>
<dbReference type="EMBL" id="FYDG01000003">
    <property type="protein sequence ID" value="SNB69499.1"/>
    <property type="molecule type" value="Genomic_DNA"/>
</dbReference>
<dbReference type="Proteomes" id="UP000198418">
    <property type="component" value="Unassembled WGS sequence"/>
</dbReference>
<keyword evidence="2" id="KW-0732">Signal</keyword>
<evidence type="ECO:0000313" key="4">
    <source>
        <dbReference type="Proteomes" id="UP000198418"/>
    </source>
</evidence>
<organism evidence="3 4">
    <name type="scientific">Rhodoblastus acidophilus</name>
    <name type="common">Rhodopseudomonas acidophila</name>
    <dbReference type="NCBI Taxonomy" id="1074"/>
    <lineage>
        <taxon>Bacteria</taxon>
        <taxon>Pseudomonadati</taxon>
        <taxon>Pseudomonadota</taxon>
        <taxon>Alphaproteobacteria</taxon>
        <taxon>Hyphomicrobiales</taxon>
        <taxon>Rhodoblastaceae</taxon>
        <taxon>Rhodoblastus</taxon>
    </lineage>
</organism>
<proteinExistence type="predicted"/>
<evidence type="ECO:0000256" key="2">
    <source>
        <dbReference type="SAM" id="SignalP"/>
    </source>
</evidence>
<dbReference type="RefSeq" id="WP_088520346.1">
    <property type="nucleotide sequence ID" value="NZ_FYDG01000003.1"/>
</dbReference>
<evidence type="ECO:0000313" key="3">
    <source>
        <dbReference type="EMBL" id="SNB69499.1"/>
    </source>
</evidence>
<name>A0A212RB79_RHOAC</name>
<keyword evidence="1" id="KW-1133">Transmembrane helix</keyword>
<dbReference type="AlphaFoldDB" id="A0A212RB79"/>
<keyword evidence="4" id="KW-1185">Reference proteome</keyword>
<protein>
    <submittedName>
        <fullName evidence="3">Uncharacterized protein</fullName>
    </submittedName>
</protein>
<feature type="signal peptide" evidence="2">
    <location>
        <begin position="1"/>
        <end position="25"/>
    </location>
</feature>